<dbReference type="InterPro" id="IPR058921">
    <property type="entry name" value="PAP/OAS1-rel"/>
</dbReference>
<name>V7AVI4_PHAVU</name>
<dbReference type="Gramene" id="ESW09609">
    <property type="protein sequence ID" value="ESW09609"/>
    <property type="gene ID" value="PHAVU_009G141400g"/>
</dbReference>
<evidence type="ECO:0000259" key="3">
    <source>
        <dbReference type="Pfam" id="PF26180"/>
    </source>
</evidence>
<dbReference type="InterPro" id="IPR054708">
    <property type="entry name" value="MTPAP-like_central"/>
</dbReference>
<sequence>MDDRRENLLSSTLPSQLLSIDEELWQMAEERAQEILWTIEPNVLSEVNRKDVIDYVQKLIRGCYGSEVLPFGSVPLKTYLPDGDIDLTALSHEDAEEDLAQSVLNALQSVDDPEYQVKDIQDIRAQVRLLKCTVKNIAVDISFNQMAGLYTLRFLEQVDQLVGKNHIFKRSIILIKAWCYYESRLLGGHHGLLSTYAIEILVLYIINRFHSSVRGPLEVLFIFLDYYGSFDWDHNYVSIWGPKALSSLPEIAETPECDQGEFLLQKEFLRNYRNMCSFPARASEPTAHEFPVKFMNILDPLRNDNNLGRSVNIASLHRLRFALSYGARKLKQTLTLPGENMGAALEKFFFSTLDRNGKGERADVDVPVSPFGTGRSEECVLRGDCESYYGGLQYIQLYRNYAMPVSVHSSSPSRPSQDDILALSRQQNWSMFYQGGTDVYIPGQTLYHPTYSLEEGGKSRGTGTYIPDSNYNSYWGIRTRVNRPRRYTSTKHISMPKSPPKMQQEEEVHYETDMSNGDSDSRLFDLSNEDFPLLPCNCKATQSTQAQGCAPLAKIDSETGIYGNSSMSEPSNEDFSLPLVKVHSETDMDDSTPQLFELFKEDFPLLPKVCSATQMGGSSTSVELSTKDFPFLQSHHKTVCSQSGQLTKQDRSSSCPKDSKWKSIKFGSFKKSQSLKEPSLSTRDEKEDCGVSLSEKAVIVVPKVATERKEKSGEGNEKMY</sequence>
<proteinExistence type="predicted"/>
<dbReference type="PhylomeDB" id="V7AVI4"/>
<feature type="domain" description="PAP/OAS1 substrate-binding-related" evidence="3">
    <location>
        <begin position="162"/>
        <end position="353"/>
    </location>
</feature>
<gene>
    <name evidence="4" type="ORF">PHAVU_009G141400g</name>
</gene>
<dbReference type="OMA" id="ILCTIQP"/>
<evidence type="ECO:0000313" key="4">
    <source>
        <dbReference type="EMBL" id="ESW09609.1"/>
    </source>
</evidence>
<dbReference type="EMBL" id="CM002296">
    <property type="protein sequence ID" value="ESW09609.1"/>
    <property type="molecule type" value="Genomic_DNA"/>
</dbReference>
<protein>
    <recommendedName>
        <fullName evidence="6">Polymerase nucleotidyl transferase domain-containing protein</fullName>
    </recommendedName>
</protein>
<feature type="region of interest" description="Disordered" evidence="1">
    <location>
        <begin position="640"/>
        <end position="659"/>
    </location>
</feature>
<keyword evidence="5" id="KW-1185">Reference proteome</keyword>
<evidence type="ECO:0000313" key="5">
    <source>
        <dbReference type="Proteomes" id="UP000000226"/>
    </source>
</evidence>
<evidence type="ECO:0000256" key="1">
    <source>
        <dbReference type="SAM" id="MobiDB-lite"/>
    </source>
</evidence>
<dbReference type="OrthoDB" id="273917at2759"/>
<feature type="domain" description="Poly(A) RNA polymerase mitochondrial-like central palm" evidence="2">
    <location>
        <begin position="36"/>
        <end position="156"/>
    </location>
</feature>
<dbReference type="Pfam" id="PF26180">
    <property type="entry name" value="PAP-OAS1"/>
    <property type="match status" value="1"/>
</dbReference>
<dbReference type="Proteomes" id="UP000000226">
    <property type="component" value="Chromosome 9"/>
</dbReference>
<dbReference type="AlphaFoldDB" id="V7AVI4"/>
<feature type="compositionally biased region" description="Polar residues" evidence="1">
    <location>
        <begin position="670"/>
        <end position="681"/>
    </location>
</feature>
<feature type="region of interest" description="Disordered" evidence="1">
    <location>
        <begin position="670"/>
        <end position="689"/>
    </location>
</feature>
<dbReference type="Pfam" id="PF22600">
    <property type="entry name" value="MTPAP-like_central"/>
    <property type="match status" value="1"/>
</dbReference>
<organism evidence="4 5">
    <name type="scientific">Phaseolus vulgaris</name>
    <name type="common">Kidney bean</name>
    <name type="synonym">French bean</name>
    <dbReference type="NCBI Taxonomy" id="3885"/>
    <lineage>
        <taxon>Eukaryota</taxon>
        <taxon>Viridiplantae</taxon>
        <taxon>Streptophyta</taxon>
        <taxon>Embryophyta</taxon>
        <taxon>Tracheophyta</taxon>
        <taxon>Spermatophyta</taxon>
        <taxon>Magnoliopsida</taxon>
        <taxon>eudicotyledons</taxon>
        <taxon>Gunneridae</taxon>
        <taxon>Pentapetalae</taxon>
        <taxon>rosids</taxon>
        <taxon>fabids</taxon>
        <taxon>Fabales</taxon>
        <taxon>Fabaceae</taxon>
        <taxon>Papilionoideae</taxon>
        <taxon>50 kb inversion clade</taxon>
        <taxon>NPAAA clade</taxon>
        <taxon>indigoferoid/millettioid clade</taxon>
        <taxon>Phaseoleae</taxon>
        <taxon>Phaseolus</taxon>
    </lineage>
</organism>
<dbReference type="PANTHER" id="PTHR45979:SF6">
    <property type="entry name" value="NUCLEOTIDYLTRANSFERASE DOMAIN PROTEIN"/>
    <property type="match status" value="1"/>
</dbReference>
<reference evidence="5" key="1">
    <citation type="journal article" date="2014" name="Nat. Genet.">
        <title>A reference genome for common bean and genome-wide analysis of dual domestications.</title>
        <authorList>
            <person name="Schmutz J."/>
            <person name="McClean P.E."/>
            <person name="Mamidi S."/>
            <person name="Wu G.A."/>
            <person name="Cannon S.B."/>
            <person name="Grimwood J."/>
            <person name="Jenkins J."/>
            <person name="Shu S."/>
            <person name="Song Q."/>
            <person name="Chavarro C."/>
            <person name="Torres-Torres M."/>
            <person name="Geffroy V."/>
            <person name="Moghaddam S.M."/>
            <person name="Gao D."/>
            <person name="Abernathy B."/>
            <person name="Barry K."/>
            <person name="Blair M."/>
            <person name="Brick M.A."/>
            <person name="Chovatia M."/>
            <person name="Gepts P."/>
            <person name="Goodstein D.M."/>
            <person name="Gonzales M."/>
            <person name="Hellsten U."/>
            <person name="Hyten D.L."/>
            <person name="Jia G."/>
            <person name="Kelly J.D."/>
            <person name="Kudrna D."/>
            <person name="Lee R."/>
            <person name="Richard M.M."/>
            <person name="Miklas P.N."/>
            <person name="Osorno J.M."/>
            <person name="Rodrigues J."/>
            <person name="Thareau V."/>
            <person name="Urrea C.A."/>
            <person name="Wang M."/>
            <person name="Yu Y."/>
            <person name="Zhang M."/>
            <person name="Wing R.A."/>
            <person name="Cregan P.B."/>
            <person name="Rokhsar D.S."/>
            <person name="Jackson S.A."/>
        </authorList>
    </citation>
    <scope>NUCLEOTIDE SEQUENCE [LARGE SCALE GENOMIC DNA]</scope>
    <source>
        <strain evidence="5">cv. G19833</strain>
    </source>
</reference>
<feature type="compositionally biased region" description="Polar residues" evidence="1">
    <location>
        <begin position="640"/>
        <end position="656"/>
    </location>
</feature>
<dbReference type="Gene3D" id="3.30.460.10">
    <property type="entry name" value="Beta Polymerase, domain 2"/>
    <property type="match status" value="1"/>
</dbReference>
<dbReference type="InterPro" id="IPR058920">
    <property type="entry name" value="PAP-OAS1-bd-rel"/>
</dbReference>
<dbReference type="PANTHER" id="PTHR45979">
    <property type="entry name" value="PAP/OAS1 SUBSTRATE-BINDING DOMAIN SUPERFAMILY"/>
    <property type="match status" value="1"/>
</dbReference>
<dbReference type="STRING" id="3885.V7AVI4"/>
<dbReference type="eggNOG" id="KOG1906">
    <property type="taxonomic scope" value="Eukaryota"/>
</dbReference>
<evidence type="ECO:0000259" key="2">
    <source>
        <dbReference type="Pfam" id="PF22600"/>
    </source>
</evidence>
<dbReference type="CDD" id="cd05402">
    <property type="entry name" value="NT_PAP_TUTase"/>
    <property type="match status" value="1"/>
</dbReference>
<dbReference type="Gene3D" id="1.10.1410.10">
    <property type="match status" value="1"/>
</dbReference>
<dbReference type="SUPFAM" id="SSF81301">
    <property type="entry name" value="Nucleotidyltransferase"/>
    <property type="match status" value="1"/>
</dbReference>
<dbReference type="InterPro" id="IPR043519">
    <property type="entry name" value="NT_sf"/>
</dbReference>
<dbReference type="SUPFAM" id="SSF81631">
    <property type="entry name" value="PAP/OAS1 substrate-binding domain"/>
    <property type="match status" value="1"/>
</dbReference>
<accession>V7AVI4</accession>
<evidence type="ECO:0008006" key="6">
    <source>
        <dbReference type="Google" id="ProtNLM"/>
    </source>
</evidence>